<dbReference type="KEGG" id="ccel:CCDG5_1182"/>
<feature type="transmembrane region" description="Helical" evidence="1">
    <location>
        <begin position="152"/>
        <end position="172"/>
    </location>
</feature>
<protein>
    <recommendedName>
        <fullName evidence="2">Nucleoside transporter/FeoB GTPase Gate domain-containing protein</fullName>
    </recommendedName>
</protein>
<dbReference type="Proteomes" id="UP000032431">
    <property type="component" value="Chromosome I"/>
</dbReference>
<dbReference type="GO" id="GO:0005886">
    <property type="term" value="C:plasma membrane"/>
    <property type="evidence" value="ECO:0007669"/>
    <property type="project" value="TreeGrafter"/>
</dbReference>
<dbReference type="InterPro" id="IPR011642">
    <property type="entry name" value="Gate_dom"/>
</dbReference>
<feature type="domain" description="Nucleoside transporter/FeoB GTPase Gate" evidence="2">
    <location>
        <begin position="43"/>
        <end position="142"/>
    </location>
</feature>
<keyword evidence="4" id="KW-1185">Reference proteome</keyword>
<keyword evidence="1" id="KW-0472">Membrane</keyword>
<gene>
    <name evidence="3" type="ORF">CCDG5_1182</name>
</gene>
<evidence type="ECO:0000313" key="3">
    <source>
        <dbReference type="EMBL" id="CDZ24297.1"/>
    </source>
</evidence>
<dbReference type="STRING" id="29343.CCDG5_1182"/>
<organism evidence="3 4">
    <name type="scientific">[Clostridium] cellulosi</name>
    <dbReference type="NCBI Taxonomy" id="29343"/>
    <lineage>
        <taxon>Bacteria</taxon>
        <taxon>Bacillati</taxon>
        <taxon>Bacillota</taxon>
        <taxon>Clostridia</taxon>
        <taxon>Eubacteriales</taxon>
        <taxon>Oscillospiraceae</taxon>
        <taxon>Oscillospiraceae incertae sedis</taxon>
    </lineage>
</organism>
<name>A0A078KP42_9FIRM</name>
<dbReference type="PANTHER" id="PTHR35793">
    <property type="entry name" value="INNER MEMBRANE PROTEIN YJIG"/>
    <property type="match status" value="1"/>
</dbReference>
<evidence type="ECO:0000313" key="4">
    <source>
        <dbReference type="Proteomes" id="UP000032431"/>
    </source>
</evidence>
<feature type="transmembrane region" description="Helical" evidence="1">
    <location>
        <begin position="6"/>
        <end position="22"/>
    </location>
</feature>
<dbReference type="OrthoDB" id="9805623at2"/>
<dbReference type="PANTHER" id="PTHR35793:SF2">
    <property type="entry name" value="INNER MEMBRANE PROTEIN YJIG"/>
    <property type="match status" value="1"/>
</dbReference>
<sequence>MPQFGVYAVPIAILGIVLCGIIKKQNIFDLFLNGAKEGITVAFNILPALVGLMMAVEMFKASGAMDFIVSAFAPIGKALNFPSEVIPLAIMRPISGSGSLTVFESLLKTYGPDSFIGRVASVMQGSTETTFYTVAVYYGSVGVTKTRHTLPAALSADFIGFIMSIISVKLILGG</sequence>
<dbReference type="PATRIC" id="fig|29343.3.peg.1240"/>
<dbReference type="HOGENOM" id="CLU_127717_0_0_9"/>
<feature type="transmembrane region" description="Helical" evidence="1">
    <location>
        <begin position="34"/>
        <end position="56"/>
    </location>
</feature>
<keyword evidence="1" id="KW-1133">Transmembrane helix</keyword>
<evidence type="ECO:0000259" key="2">
    <source>
        <dbReference type="Pfam" id="PF07670"/>
    </source>
</evidence>
<dbReference type="AlphaFoldDB" id="A0A078KP42"/>
<accession>A0A078KP42</accession>
<dbReference type="EMBL" id="LM995447">
    <property type="protein sequence ID" value="CDZ24297.1"/>
    <property type="molecule type" value="Genomic_DNA"/>
</dbReference>
<keyword evidence="1" id="KW-0812">Transmembrane</keyword>
<dbReference type="InterPro" id="IPR052549">
    <property type="entry name" value="SpmB"/>
</dbReference>
<proteinExistence type="predicted"/>
<evidence type="ECO:0000256" key="1">
    <source>
        <dbReference type="SAM" id="Phobius"/>
    </source>
</evidence>
<dbReference type="Pfam" id="PF07670">
    <property type="entry name" value="Gate"/>
    <property type="match status" value="1"/>
</dbReference>
<reference evidence="4" key="1">
    <citation type="submission" date="2014-07" db="EMBL/GenBank/DDBJ databases">
        <authorList>
            <person name="Wibberg D."/>
        </authorList>
    </citation>
    <scope>NUCLEOTIDE SEQUENCE [LARGE SCALE GENOMIC DNA]</scope>
    <source>
        <strain evidence="4">DG5</strain>
    </source>
</reference>